<evidence type="ECO:0000259" key="1">
    <source>
        <dbReference type="Pfam" id="PF09537"/>
    </source>
</evidence>
<proteinExistence type="predicted"/>
<dbReference type="Pfam" id="PF09537">
    <property type="entry name" value="DUF2383"/>
    <property type="match status" value="1"/>
</dbReference>
<dbReference type="EMBL" id="CP139965">
    <property type="protein sequence ID" value="WQD79660.1"/>
    <property type="molecule type" value="Genomic_DNA"/>
</dbReference>
<keyword evidence="3" id="KW-1185">Reference proteome</keyword>
<dbReference type="RefSeq" id="WP_114810527.1">
    <property type="nucleotide sequence ID" value="NZ_CP139965.1"/>
</dbReference>
<dbReference type="NCBIfam" id="TIGR02284">
    <property type="entry name" value="PA2169 family four-helix-bundle protein"/>
    <property type="match status" value="1"/>
</dbReference>
<dbReference type="PIRSF" id="PIRSF029477">
    <property type="entry name" value="UCP029477"/>
    <property type="match status" value="1"/>
</dbReference>
<organism evidence="2 3">
    <name type="scientific">Paraburkholderia kururiensis</name>
    <dbReference type="NCBI Taxonomy" id="984307"/>
    <lineage>
        <taxon>Bacteria</taxon>
        <taxon>Pseudomonadati</taxon>
        <taxon>Pseudomonadota</taxon>
        <taxon>Betaproteobacteria</taxon>
        <taxon>Burkholderiales</taxon>
        <taxon>Burkholderiaceae</taxon>
        <taxon>Paraburkholderia</taxon>
    </lineage>
</organism>
<dbReference type="InterPro" id="IPR012347">
    <property type="entry name" value="Ferritin-like"/>
</dbReference>
<sequence>MADVIAVLNDLVETSTDGDRGFRKAAEDAQSEELKALFIERADLCARGARELQDAIQGMGGKPGTGGSLAGSLHRGWVDVRLSITGRTDRGILAECEKAEDVAKARYEAALAADLPDDVRPIVERHYDVLIRMHERIRALRDAASR</sequence>
<dbReference type="Gene3D" id="1.20.1260.10">
    <property type="match status" value="1"/>
</dbReference>
<dbReference type="InterPro" id="IPR019052">
    <property type="entry name" value="DUF2383"/>
</dbReference>
<protein>
    <submittedName>
        <fullName evidence="2">PA2169 family four-helix-bundle protein</fullName>
    </submittedName>
</protein>
<dbReference type="InterPro" id="IPR011971">
    <property type="entry name" value="CHP02284"/>
</dbReference>
<evidence type="ECO:0000313" key="3">
    <source>
        <dbReference type="Proteomes" id="UP001325479"/>
    </source>
</evidence>
<evidence type="ECO:0000313" key="2">
    <source>
        <dbReference type="EMBL" id="WQD79660.1"/>
    </source>
</evidence>
<dbReference type="InterPro" id="IPR016920">
    <property type="entry name" value="UCP029477"/>
</dbReference>
<accession>A0ABZ0WQX6</accession>
<reference evidence="2 3" key="1">
    <citation type="submission" date="2023-12" db="EMBL/GenBank/DDBJ databases">
        <title>Genome sequencing and assembly of bacterial species from a model synthetic community.</title>
        <authorList>
            <person name="Hogle S.L."/>
        </authorList>
    </citation>
    <scope>NUCLEOTIDE SEQUENCE [LARGE SCALE GENOMIC DNA]</scope>
    <source>
        <strain evidence="2 3">HAMBI 2494</strain>
    </source>
</reference>
<name>A0ABZ0WQX6_9BURK</name>
<feature type="domain" description="DUF2383" evidence="1">
    <location>
        <begin position="3"/>
        <end position="112"/>
    </location>
</feature>
<gene>
    <name evidence="2" type="ORF">U0042_08255</name>
</gene>
<dbReference type="Proteomes" id="UP001325479">
    <property type="component" value="Chromosome"/>
</dbReference>